<feature type="binding site" description="axial binding residue" evidence="9">
    <location>
        <position position="433"/>
    </location>
    <ligand>
        <name>heme</name>
        <dbReference type="ChEBI" id="CHEBI:30413"/>
    </ligand>
    <ligandPart>
        <name>Fe</name>
        <dbReference type="ChEBI" id="CHEBI:18248"/>
    </ligandPart>
</feature>
<evidence type="ECO:0000313" key="11">
    <source>
        <dbReference type="Proteomes" id="UP001221757"/>
    </source>
</evidence>
<accession>A0AAD7D1K5</accession>
<evidence type="ECO:0000256" key="3">
    <source>
        <dbReference type="ARBA" id="ARBA00010617"/>
    </source>
</evidence>
<evidence type="ECO:0000313" key="10">
    <source>
        <dbReference type="EMBL" id="KAJ7674371.1"/>
    </source>
</evidence>
<evidence type="ECO:0000256" key="2">
    <source>
        <dbReference type="ARBA" id="ARBA00005179"/>
    </source>
</evidence>
<dbReference type="CDD" id="cd11065">
    <property type="entry name" value="CYP64-like"/>
    <property type="match status" value="1"/>
</dbReference>
<dbReference type="InterPro" id="IPR002401">
    <property type="entry name" value="Cyt_P450_E_grp-I"/>
</dbReference>
<keyword evidence="5 9" id="KW-0479">Metal-binding</keyword>
<dbReference type="PANTHER" id="PTHR46300">
    <property type="entry name" value="P450, PUTATIVE (EUROFUNG)-RELATED-RELATED"/>
    <property type="match status" value="1"/>
</dbReference>
<gene>
    <name evidence="10" type="ORF">B0H17DRAFT_1082180</name>
</gene>
<dbReference type="GO" id="GO:0016705">
    <property type="term" value="F:oxidoreductase activity, acting on paired donors, with incorporation or reduction of molecular oxygen"/>
    <property type="evidence" value="ECO:0007669"/>
    <property type="project" value="InterPro"/>
</dbReference>
<comment type="pathway">
    <text evidence="2">Secondary metabolite biosynthesis.</text>
</comment>
<dbReference type="PANTHER" id="PTHR46300:SF5">
    <property type="entry name" value="CYTOCHROME P450"/>
    <property type="match status" value="1"/>
</dbReference>
<evidence type="ECO:0000256" key="1">
    <source>
        <dbReference type="ARBA" id="ARBA00001971"/>
    </source>
</evidence>
<dbReference type="SUPFAM" id="SSF48264">
    <property type="entry name" value="Cytochrome P450"/>
    <property type="match status" value="1"/>
</dbReference>
<sequence length="504" mass="56581">MSLTLYSLAAFSGVVALFWCVVLPKRSRAAMLPPGPPGDPVIGNLRYMPTDQSAEVFHEWSKKYGDVMYLEVLGRRIVILDTHQAAVDLLEKRSSNYSDRPVFTLYELLGWSPSLPFLQYGKQWSKHRQMHHTYLNRHKMDDFKTMQTQEARTMVHNLMDCAPDKYDSYMGRFATGIISQIVAGHRITSDDDWYLQASKMVSEAMTRTGPPGSSPIDFFPALQYVPSWFPGAKHMGVVQKRRPTLRELHDYPVRTVREQKNLGNAKPSFILAQLEEMGDETDDYELKGAAATMFGAGESTTWSTVAVFILAMILYPEYQVKAQKEIDSVVGDLRLPGFEDRANLPLVDAILQEILRWNPPLGLPHRATEDDIYRGMLIPKGSLIIANIKAMSLNESVYSQPTSFYPERFLPKPVGNEEPPFINLAFGFGRRICTGRYLAENSVWIAIATILASCTISNAVDEHGEIIVPENRMSDGLVSHPVDIRCVISPRSSTAKALILEGSS</sequence>
<dbReference type="InterPro" id="IPR001128">
    <property type="entry name" value="Cyt_P450"/>
</dbReference>
<comment type="similarity">
    <text evidence="3">Belongs to the cytochrome P450 family.</text>
</comment>
<reference evidence="10" key="1">
    <citation type="submission" date="2023-03" db="EMBL/GenBank/DDBJ databases">
        <title>Massive genome expansion in bonnet fungi (Mycena s.s.) driven by repeated elements and novel gene families across ecological guilds.</title>
        <authorList>
            <consortium name="Lawrence Berkeley National Laboratory"/>
            <person name="Harder C.B."/>
            <person name="Miyauchi S."/>
            <person name="Viragh M."/>
            <person name="Kuo A."/>
            <person name="Thoen E."/>
            <person name="Andreopoulos B."/>
            <person name="Lu D."/>
            <person name="Skrede I."/>
            <person name="Drula E."/>
            <person name="Henrissat B."/>
            <person name="Morin E."/>
            <person name="Kohler A."/>
            <person name="Barry K."/>
            <person name="LaButti K."/>
            <person name="Morin E."/>
            <person name="Salamov A."/>
            <person name="Lipzen A."/>
            <person name="Mereny Z."/>
            <person name="Hegedus B."/>
            <person name="Baldrian P."/>
            <person name="Stursova M."/>
            <person name="Weitz H."/>
            <person name="Taylor A."/>
            <person name="Grigoriev I.V."/>
            <person name="Nagy L.G."/>
            <person name="Martin F."/>
            <person name="Kauserud H."/>
        </authorList>
    </citation>
    <scope>NUCLEOTIDE SEQUENCE</scope>
    <source>
        <strain evidence="10">CBHHK067</strain>
    </source>
</reference>
<dbReference type="Pfam" id="PF00067">
    <property type="entry name" value="p450"/>
    <property type="match status" value="1"/>
</dbReference>
<proteinExistence type="inferred from homology"/>
<keyword evidence="6" id="KW-0560">Oxidoreductase</keyword>
<dbReference type="PRINTS" id="PR00385">
    <property type="entry name" value="P450"/>
</dbReference>
<organism evidence="10 11">
    <name type="scientific">Mycena rosella</name>
    <name type="common">Pink bonnet</name>
    <name type="synonym">Agaricus rosellus</name>
    <dbReference type="NCBI Taxonomy" id="1033263"/>
    <lineage>
        <taxon>Eukaryota</taxon>
        <taxon>Fungi</taxon>
        <taxon>Dikarya</taxon>
        <taxon>Basidiomycota</taxon>
        <taxon>Agaricomycotina</taxon>
        <taxon>Agaricomycetes</taxon>
        <taxon>Agaricomycetidae</taxon>
        <taxon>Agaricales</taxon>
        <taxon>Marasmiineae</taxon>
        <taxon>Mycenaceae</taxon>
        <taxon>Mycena</taxon>
    </lineage>
</organism>
<name>A0AAD7D1K5_MYCRO</name>
<evidence type="ECO:0000256" key="6">
    <source>
        <dbReference type="ARBA" id="ARBA00023002"/>
    </source>
</evidence>
<dbReference type="GO" id="GO:0004497">
    <property type="term" value="F:monooxygenase activity"/>
    <property type="evidence" value="ECO:0007669"/>
    <property type="project" value="UniProtKB-KW"/>
</dbReference>
<evidence type="ECO:0000256" key="5">
    <source>
        <dbReference type="ARBA" id="ARBA00022723"/>
    </source>
</evidence>
<evidence type="ECO:0000256" key="8">
    <source>
        <dbReference type="ARBA" id="ARBA00023033"/>
    </source>
</evidence>
<dbReference type="EMBL" id="JARKIE010000155">
    <property type="protein sequence ID" value="KAJ7674371.1"/>
    <property type="molecule type" value="Genomic_DNA"/>
</dbReference>
<evidence type="ECO:0000256" key="9">
    <source>
        <dbReference type="PIRSR" id="PIRSR602401-1"/>
    </source>
</evidence>
<evidence type="ECO:0000256" key="7">
    <source>
        <dbReference type="ARBA" id="ARBA00023004"/>
    </source>
</evidence>
<dbReference type="AlphaFoldDB" id="A0AAD7D1K5"/>
<dbReference type="Proteomes" id="UP001221757">
    <property type="component" value="Unassembled WGS sequence"/>
</dbReference>
<keyword evidence="4 9" id="KW-0349">Heme</keyword>
<dbReference type="GO" id="GO:0020037">
    <property type="term" value="F:heme binding"/>
    <property type="evidence" value="ECO:0007669"/>
    <property type="project" value="InterPro"/>
</dbReference>
<protein>
    <submittedName>
        <fullName evidence="10">Cytochrome P450</fullName>
    </submittedName>
</protein>
<comment type="cofactor">
    <cofactor evidence="1 9">
        <name>heme</name>
        <dbReference type="ChEBI" id="CHEBI:30413"/>
    </cofactor>
</comment>
<keyword evidence="7 9" id="KW-0408">Iron</keyword>
<evidence type="ECO:0000256" key="4">
    <source>
        <dbReference type="ARBA" id="ARBA00022617"/>
    </source>
</evidence>
<comment type="caution">
    <text evidence="10">The sequence shown here is derived from an EMBL/GenBank/DDBJ whole genome shotgun (WGS) entry which is preliminary data.</text>
</comment>
<keyword evidence="8" id="KW-0503">Monooxygenase</keyword>
<dbReference type="Gene3D" id="1.10.630.10">
    <property type="entry name" value="Cytochrome P450"/>
    <property type="match status" value="1"/>
</dbReference>
<keyword evidence="11" id="KW-1185">Reference proteome</keyword>
<dbReference type="GO" id="GO:0005506">
    <property type="term" value="F:iron ion binding"/>
    <property type="evidence" value="ECO:0007669"/>
    <property type="project" value="InterPro"/>
</dbReference>
<dbReference type="InterPro" id="IPR050364">
    <property type="entry name" value="Cytochrome_P450_fung"/>
</dbReference>
<dbReference type="InterPro" id="IPR036396">
    <property type="entry name" value="Cyt_P450_sf"/>
</dbReference>
<dbReference type="PRINTS" id="PR00463">
    <property type="entry name" value="EP450I"/>
</dbReference>